<reference evidence="3 5" key="2">
    <citation type="submission" date="2019-04" db="EMBL/GenBank/DDBJ databases">
        <authorList>
            <person name="Schori C."/>
            <person name="Ahrens C."/>
        </authorList>
    </citation>
    <scope>NUCLEOTIDE SEQUENCE [LARGE SCALE GENOMIC DNA]</scope>
    <source>
        <strain evidence="3 5">DSM 2950</strain>
    </source>
</reference>
<accession>A0A2S4GTF6</accession>
<gene>
    <name evidence="3" type="ORF">E5259_09125</name>
    <name evidence="2" type="ORF">PMF13cell1_04718</name>
</gene>
<dbReference type="OrthoDB" id="1682150at2"/>
<evidence type="ECO:0000313" key="3">
    <source>
        <dbReference type="EMBL" id="QMW77743.1"/>
    </source>
</evidence>
<evidence type="ECO:0000313" key="4">
    <source>
        <dbReference type="Proteomes" id="UP000289794"/>
    </source>
</evidence>
<dbReference type="KEGG" id="bpro:PMF13cell1_04718"/>
<evidence type="ECO:0000313" key="5">
    <source>
        <dbReference type="Proteomes" id="UP000515789"/>
    </source>
</evidence>
<feature type="transmembrane region" description="Helical" evidence="1">
    <location>
        <begin position="106"/>
        <end position="127"/>
    </location>
</feature>
<dbReference type="EMBL" id="CP035945">
    <property type="protein sequence ID" value="QBE99145.1"/>
    <property type="molecule type" value="Genomic_DNA"/>
</dbReference>
<sequence>MEVVKIVMLGMTGVVLALFLKETKPEYSLYLSLAVGICIFTFMAQKLSYLLDSVLKIQEYVPVDTKYLTILLKMIGAAYIGQFSASICKDAGYGAIGNQIEIFVKLYIMVLSMPVLLALMEAIYGFLV</sequence>
<proteinExistence type="predicted"/>
<feature type="transmembrane region" description="Helical" evidence="1">
    <location>
        <begin position="29"/>
        <end position="47"/>
    </location>
</feature>
<dbReference type="InterPro" id="IPR025664">
    <property type="entry name" value="Spore_III_AC/AD"/>
</dbReference>
<organism evidence="2 4">
    <name type="scientific">Blautia producta</name>
    <dbReference type="NCBI Taxonomy" id="33035"/>
    <lineage>
        <taxon>Bacteria</taxon>
        <taxon>Bacillati</taxon>
        <taxon>Bacillota</taxon>
        <taxon>Clostridia</taxon>
        <taxon>Lachnospirales</taxon>
        <taxon>Lachnospiraceae</taxon>
        <taxon>Blautia</taxon>
    </lineage>
</organism>
<keyword evidence="1" id="KW-1133">Transmembrane helix</keyword>
<dbReference type="Proteomes" id="UP000515789">
    <property type="component" value="Chromosome"/>
</dbReference>
<keyword evidence="1" id="KW-0472">Membrane</keyword>
<dbReference type="AlphaFoldDB" id="A0A2S4GTF6"/>
<dbReference type="Proteomes" id="UP000289794">
    <property type="component" value="Chromosome"/>
</dbReference>
<dbReference type="GeneID" id="75055805"/>
<feature type="transmembrane region" description="Helical" evidence="1">
    <location>
        <begin position="67"/>
        <end position="85"/>
    </location>
</feature>
<dbReference type="RefSeq" id="WP_018596529.1">
    <property type="nucleotide sequence ID" value="NZ_AP031416.1"/>
</dbReference>
<name>A0A2S4GTF6_9FIRM</name>
<protein>
    <submittedName>
        <fullName evidence="3">Stage III sporulation protein AD</fullName>
    </submittedName>
</protein>
<dbReference type="Pfam" id="PF06686">
    <property type="entry name" value="SpoIIIAC"/>
    <property type="match status" value="2"/>
</dbReference>
<keyword evidence="1" id="KW-0812">Transmembrane</keyword>
<dbReference type="EMBL" id="CP039126">
    <property type="protein sequence ID" value="QMW77743.1"/>
    <property type="molecule type" value="Genomic_DNA"/>
</dbReference>
<reference evidence="2 4" key="1">
    <citation type="submission" date="2019-01" db="EMBL/GenBank/DDBJ databases">
        <title>PMF-metabolizing Aryl O-demethylase.</title>
        <authorList>
            <person name="Kim M."/>
        </authorList>
    </citation>
    <scope>NUCLEOTIDE SEQUENCE [LARGE SCALE GENOMIC DNA]</scope>
    <source>
        <strain evidence="2 4">PMF1</strain>
    </source>
</reference>
<evidence type="ECO:0000313" key="2">
    <source>
        <dbReference type="EMBL" id="QBE99145.1"/>
    </source>
</evidence>
<evidence type="ECO:0000256" key="1">
    <source>
        <dbReference type="SAM" id="Phobius"/>
    </source>
</evidence>
<dbReference type="STRING" id="1121114.GCA_000373885_03531"/>
<feature type="transmembrane region" description="Helical" evidence="1">
    <location>
        <begin position="6"/>
        <end position="22"/>
    </location>
</feature>